<organism evidence="2 5">
    <name type="scientific">Halanaeroarchaeum sulfurireducens</name>
    <dbReference type="NCBI Taxonomy" id="1604004"/>
    <lineage>
        <taxon>Archaea</taxon>
        <taxon>Methanobacteriati</taxon>
        <taxon>Methanobacteriota</taxon>
        <taxon>Stenosarchaea group</taxon>
        <taxon>Halobacteria</taxon>
        <taxon>Halobacteriales</taxon>
        <taxon>Halobacteriaceae</taxon>
        <taxon>Halanaeroarchaeum</taxon>
    </lineage>
</organism>
<evidence type="ECO:0000256" key="1">
    <source>
        <dbReference type="SAM" id="Phobius"/>
    </source>
</evidence>
<dbReference type="Proteomes" id="UP000069906">
    <property type="component" value="Chromosome"/>
</dbReference>
<keyword evidence="5" id="KW-1185">Reference proteome</keyword>
<dbReference type="RefSeq" id="WP_050048337.1">
    <property type="nucleotide sequence ID" value="NZ_CP008874.1"/>
</dbReference>
<reference evidence="4" key="2">
    <citation type="submission" date="2015-05" db="EMBL/GenBank/DDBJ databases">
        <title>Complete genome sequence of Halanaeroarchaeum sulfurireducens type strain M27-SA2, a sulfate-reducer haloarchaeon from marine anoxic lake Medee.</title>
        <authorList>
            <person name="Messina E."/>
            <person name="Kublanov I.V."/>
            <person name="Toshchakov S."/>
            <person name="Arcadi E."/>
            <person name="La Spada G."/>
            <person name="La Cono V."/>
            <person name="Yakimov M.M."/>
        </authorList>
    </citation>
    <scope>NUCLEOTIDE SEQUENCE [LARGE SCALE GENOMIC DNA]</scope>
    <source>
        <strain evidence="4">M27-SA2</strain>
    </source>
</reference>
<dbReference type="Pfam" id="PF23958">
    <property type="entry name" value="DUF7287"/>
    <property type="match status" value="1"/>
</dbReference>
<evidence type="ECO:0000313" key="2">
    <source>
        <dbReference type="EMBL" id="AKH97598.1"/>
    </source>
</evidence>
<dbReference type="InterPro" id="IPR056613">
    <property type="entry name" value="DUF7287"/>
</dbReference>
<dbReference type="STRING" id="1604004.HLASA_1099"/>
<sequence>MRAQTTLDFLVGVSIFLLTVAMVMAMIPGILDPFALEESSSPVQTNRAATALATDELADDGDPYVLSTTKVDAFFVGTDVTDQLGLDEDRATNVTLENESGIVKAIGPPVPQDRSTTTAWRTVSYEGAQATVRVRTW</sequence>
<evidence type="ECO:0000313" key="5">
    <source>
        <dbReference type="Proteomes" id="UP000069906"/>
    </source>
</evidence>
<dbReference type="HOGENOM" id="CLU_127456_0_0_2"/>
<dbReference type="AlphaFoldDB" id="A0A0F7PE34"/>
<feature type="transmembrane region" description="Helical" evidence="1">
    <location>
        <begin position="7"/>
        <end position="31"/>
    </location>
</feature>
<dbReference type="KEGG" id="hsu:HLASF_1110"/>
<protein>
    <submittedName>
        <fullName evidence="2">Uncharacterized protein</fullName>
    </submittedName>
</protein>
<dbReference type="Proteomes" id="UP000060390">
    <property type="component" value="Chromosome"/>
</dbReference>
<reference evidence="2 5" key="1">
    <citation type="journal article" date="2015" name="ISME J.">
        <title>Elemental sulfur and acetate can support life of a novel strictly anaerobic haloarchaeon.</title>
        <authorList>
            <person name="Sorokin D.Y."/>
            <person name="Kublanov I.V."/>
            <person name="Gavrilov S.N."/>
            <person name="Rojo D."/>
            <person name="Roman P."/>
            <person name="Golyshin P.N."/>
            <person name="Slepak V.Z."/>
            <person name="Smedile F."/>
            <person name="Ferrer M."/>
            <person name="Messina E."/>
            <person name="La Cono V."/>
            <person name="Yakimov M.M."/>
        </authorList>
    </citation>
    <scope>NUCLEOTIDE SEQUENCE [LARGE SCALE GENOMIC DNA]</scope>
    <source>
        <strain evidence="2 5">HSR2</strain>
    </source>
</reference>
<name>A0A0F7PE34_9EURY</name>
<gene>
    <name evidence="3" type="ORF">HLASA_1099</name>
    <name evidence="2" type="ORF">HLASF_1110</name>
</gene>
<keyword evidence="1" id="KW-0812">Transmembrane</keyword>
<reference evidence="3 4" key="3">
    <citation type="journal article" date="2016" name="Stand. Genomic Sci.">
        <title>Complete genome sequence of 'Halanaeroarchaeum sulfurireducens' M27-SA2, a sulfur-reducing and acetate-oxidizing haloarchaeon from the deep-sea hypersaline anoxic lake Medee.</title>
        <authorList>
            <person name="Messina E."/>
            <person name="Sorokin D.Y."/>
            <person name="Kublanov I.V."/>
            <person name="Toshchakov S."/>
            <person name="Lopatina A."/>
            <person name="Arcadi E."/>
            <person name="Smedile F."/>
            <person name="La Spada G."/>
            <person name="La Cono V."/>
            <person name="Yakimov M.M."/>
        </authorList>
    </citation>
    <scope>NUCLEOTIDE SEQUENCE [LARGE SCALE GENOMIC DNA]</scope>
    <source>
        <strain evidence="3 4">M27-SA2</strain>
    </source>
</reference>
<dbReference type="EMBL" id="CP008874">
    <property type="protein sequence ID" value="AKH97598.1"/>
    <property type="molecule type" value="Genomic_DNA"/>
</dbReference>
<dbReference type="OrthoDB" id="125215at2157"/>
<keyword evidence="1" id="KW-1133">Transmembrane helix</keyword>
<dbReference type="EMBL" id="CP011564">
    <property type="protein sequence ID" value="ALG81994.1"/>
    <property type="molecule type" value="Genomic_DNA"/>
</dbReference>
<evidence type="ECO:0000313" key="4">
    <source>
        <dbReference type="Proteomes" id="UP000060390"/>
    </source>
</evidence>
<keyword evidence="1" id="KW-0472">Membrane</keyword>
<evidence type="ECO:0000313" key="3">
    <source>
        <dbReference type="EMBL" id="ALG81994.1"/>
    </source>
</evidence>
<accession>A0A0F7PE34</accession>
<dbReference type="KEGG" id="hsf:HLASA_1099"/>
<proteinExistence type="predicted"/>
<dbReference type="GeneID" id="26010453"/>